<evidence type="ECO:0000313" key="4">
    <source>
        <dbReference type="Proteomes" id="UP000215914"/>
    </source>
</evidence>
<dbReference type="Gramene" id="mRNA:HanXRQr2_Chr09g0390951">
    <property type="protein sequence ID" value="mRNA:HanXRQr2_Chr09g0390951"/>
    <property type="gene ID" value="HanXRQr2_Chr09g0390951"/>
</dbReference>
<reference evidence="3" key="2">
    <citation type="submission" date="2020-06" db="EMBL/GenBank/DDBJ databases">
        <title>Helianthus annuus Genome sequencing and assembly Release 2.</title>
        <authorList>
            <person name="Gouzy J."/>
            <person name="Langlade N."/>
            <person name="Munos S."/>
        </authorList>
    </citation>
    <scope>NUCLEOTIDE SEQUENCE</scope>
    <source>
        <tissue evidence="3">Leaves</tissue>
    </source>
</reference>
<evidence type="ECO:0000259" key="2">
    <source>
        <dbReference type="Pfam" id="PF04195"/>
    </source>
</evidence>
<dbReference type="AlphaFoldDB" id="A0A9K3I6L4"/>
<dbReference type="EMBL" id="MNCJ02000324">
    <property type="protein sequence ID" value="KAF5791112.1"/>
    <property type="molecule type" value="Genomic_DNA"/>
</dbReference>
<comment type="caution">
    <text evidence="3">The sequence shown here is derived from an EMBL/GenBank/DDBJ whole genome shotgun (WGS) entry which is preliminary data.</text>
</comment>
<feature type="domain" description="Transposase (putative) gypsy type" evidence="2">
    <location>
        <begin position="37"/>
        <end position="96"/>
    </location>
</feature>
<sequence>MTGIQMPDAYGARYPQEGDTAGDAPAGYVSMFADWFSDCNLWLPLTVFVVEILEYYKIHFFQLSPLGMIRVQNFEYTFRALGIEPLVEDFRHFYQLTMQLGFFSFRVRKGAPKLMSPPKGMTKWKTKFFYVKASAVTAKLQFRNVTGPIATENLSTLKAGQQAWFSRLRVIGSTKLDNRQLWILRMMVGGRLDRKARPVLREKNEETLEETVPVTTTPSSPLKIVDVESQNKGGEDTSIEVVSSEGTPPTMHAEQASKKTSGDTIFDTLDLSDNLIDPRGDGDKGGEKPKSTIFKKVSGSTAAGKGVENQTPIQPGESELDYYYRSYAAERSFEFHRAPWNILQGG</sequence>
<dbReference type="Proteomes" id="UP000215914">
    <property type="component" value="Unassembled WGS sequence"/>
</dbReference>
<gene>
    <name evidence="3" type="ORF">HanXRQr2_Chr09g0390951</name>
</gene>
<protein>
    <recommendedName>
        <fullName evidence="2">Transposase (putative) gypsy type domain-containing protein</fullName>
    </recommendedName>
</protein>
<dbReference type="PANTHER" id="PTHR31099">
    <property type="entry name" value="OS06G0165300 PROTEIN"/>
    <property type="match status" value="1"/>
</dbReference>
<keyword evidence="4" id="KW-1185">Reference proteome</keyword>
<feature type="region of interest" description="Disordered" evidence="1">
    <location>
        <begin position="228"/>
        <end position="291"/>
    </location>
</feature>
<dbReference type="PANTHER" id="PTHR31099:SF49">
    <property type="entry name" value="MYOSIN HEAVY CHAIN-LIKE PROTEIN"/>
    <property type="match status" value="1"/>
</dbReference>
<evidence type="ECO:0000256" key="1">
    <source>
        <dbReference type="SAM" id="MobiDB-lite"/>
    </source>
</evidence>
<proteinExistence type="predicted"/>
<dbReference type="Pfam" id="PF04195">
    <property type="entry name" value="Transposase_28"/>
    <property type="match status" value="1"/>
</dbReference>
<feature type="compositionally biased region" description="Basic and acidic residues" evidence="1">
    <location>
        <begin position="276"/>
        <end position="290"/>
    </location>
</feature>
<reference evidence="3" key="1">
    <citation type="journal article" date="2017" name="Nature">
        <title>The sunflower genome provides insights into oil metabolism, flowering and Asterid evolution.</title>
        <authorList>
            <person name="Badouin H."/>
            <person name="Gouzy J."/>
            <person name="Grassa C.J."/>
            <person name="Murat F."/>
            <person name="Staton S.E."/>
            <person name="Cottret L."/>
            <person name="Lelandais-Briere C."/>
            <person name="Owens G.L."/>
            <person name="Carrere S."/>
            <person name="Mayjonade B."/>
            <person name="Legrand L."/>
            <person name="Gill N."/>
            <person name="Kane N.C."/>
            <person name="Bowers J.E."/>
            <person name="Hubner S."/>
            <person name="Bellec A."/>
            <person name="Berard A."/>
            <person name="Berges H."/>
            <person name="Blanchet N."/>
            <person name="Boniface M.C."/>
            <person name="Brunel D."/>
            <person name="Catrice O."/>
            <person name="Chaidir N."/>
            <person name="Claudel C."/>
            <person name="Donnadieu C."/>
            <person name="Faraut T."/>
            <person name="Fievet G."/>
            <person name="Helmstetter N."/>
            <person name="King M."/>
            <person name="Knapp S.J."/>
            <person name="Lai Z."/>
            <person name="Le Paslier M.C."/>
            <person name="Lippi Y."/>
            <person name="Lorenzon L."/>
            <person name="Mandel J.R."/>
            <person name="Marage G."/>
            <person name="Marchand G."/>
            <person name="Marquand E."/>
            <person name="Bret-Mestries E."/>
            <person name="Morien E."/>
            <person name="Nambeesan S."/>
            <person name="Nguyen T."/>
            <person name="Pegot-Espagnet P."/>
            <person name="Pouilly N."/>
            <person name="Raftis F."/>
            <person name="Sallet E."/>
            <person name="Schiex T."/>
            <person name="Thomas J."/>
            <person name="Vandecasteele C."/>
            <person name="Vares D."/>
            <person name="Vear F."/>
            <person name="Vautrin S."/>
            <person name="Crespi M."/>
            <person name="Mangin B."/>
            <person name="Burke J.M."/>
            <person name="Salse J."/>
            <person name="Munos S."/>
            <person name="Vincourt P."/>
            <person name="Rieseberg L.H."/>
            <person name="Langlade N.B."/>
        </authorList>
    </citation>
    <scope>NUCLEOTIDE SEQUENCE</scope>
    <source>
        <tissue evidence="3">Leaves</tissue>
    </source>
</reference>
<evidence type="ECO:0000313" key="3">
    <source>
        <dbReference type="EMBL" id="KAF5791112.1"/>
    </source>
</evidence>
<dbReference type="InterPro" id="IPR007321">
    <property type="entry name" value="Transposase_28"/>
</dbReference>
<organism evidence="3 4">
    <name type="scientific">Helianthus annuus</name>
    <name type="common">Common sunflower</name>
    <dbReference type="NCBI Taxonomy" id="4232"/>
    <lineage>
        <taxon>Eukaryota</taxon>
        <taxon>Viridiplantae</taxon>
        <taxon>Streptophyta</taxon>
        <taxon>Embryophyta</taxon>
        <taxon>Tracheophyta</taxon>
        <taxon>Spermatophyta</taxon>
        <taxon>Magnoliopsida</taxon>
        <taxon>eudicotyledons</taxon>
        <taxon>Gunneridae</taxon>
        <taxon>Pentapetalae</taxon>
        <taxon>asterids</taxon>
        <taxon>campanulids</taxon>
        <taxon>Asterales</taxon>
        <taxon>Asteraceae</taxon>
        <taxon>Asteroideae</taxon>
        <taxon>Heliantheae alliance</taxon>
        <taxon>Heliantheae</taxon>
        <taxon>Helianthus</taxon>
    </lineage>
</organism>
<name>A0A9K3I6L4_HELAN</name>
<accession>A0A9K3I6L4</accession>